<dbReference type="EMBL" id="AWUE01017617">
    <property type="protein sequence ID" value="OMO86176.1"/>
    <property type="molecule type" value="Genomic_DNA"/>
</dbReference>
<organism evidence="1 2">
    <name type="scientific">Corchorus olitorius</name>
    <dbReference type="NCBI Taxonomy" id="93759"/>
    <lineage>
        <taxon>Eukaryota</taxon>
        <taxon>Viridiplantae</taxon>
        <taxon>Streptophyta</taxon>
        <taxon>Embryophyta</taxon>
        <taxon>Tracheophyta</taxon>
        <taxon>Spermatophyta</taxon>
        <taxon>Magnoliopsida</taxon>
        <taxon>eudicotyledons</taxon>
        <taxon>Gunneridae</taxon>
        <taxon>Pentapetalae</taxon>
        <taxon>rosids</taxon>
        <taxon>malvids</taxon>
        <taxon>Malvales</taxon>
        <taxon>Malvaceae</taxon>
        <taxon>Grewioideae</taxon>
        <taxon>Apeibeae</taxon>
        <taxon>Corchorus</taxon>
    </lineage>
</organism>
<comment type="caution">
    <text evidence="1">The sequence shown here is derived from an EMBL/GenBank/DDBJ whole genome shotgun (WGS) entry which is preliminary data.</text>
</comment>
<evidence type="ECO:0000313" key="2">
    <source>
        <dbReference type="Proteomes" id="UP000187203"/>
    </source>
</evidence>
<proteinExistence type="predicted"/>
<keyword evidence="2" id="KW-1185">Reference proteome</keyword>
<sequence>MNPKKLSSPQRVQFGCARVGGEDLMKLASSLSLANVLDMDQLEIVQSFYSQ</sequence>
<dbReference type="Proteomes" id="UP000187203">
    <property type="component" value="Unassembled WGS sequence"/>
</dbReference>
<gene>
    <name evidence="1" type="ORF">COLO4_21280</name>
</gene>
<reference evidence="2" key="1">
    <citation type="submission" date="2013-09" db="EMBL/GenBank/DDBJ databases">
        <title>Corchorus olitorius genome sequencing.</title>
        <authorList>
            <person name="Alam M."/>
            <person name="Haque M.S."/>
            <person name="Islam M.S."/>
            <person name="Emdad E.M."/>
            <person name="Islam M.M."/>
            <person name="Ahmed B."/>
            <person name="Halim A."/>
            <person name="Hossen Q.M.M."/>
            <person name="Hossain M.Z."/>
            <person name="Ahmed R."/>
            <person name="Khan M.M."/>
            <person name="Islam R."/>
            <person name="Rashid M.M."/>
            <person name="Khan S.A."/>
            <person name="Rahman M.S."/>
            <person name="Alam M."/>
            <person name="Yahiya A.S."/>
            <person name="Khan M.S."/>
            <person name="Azam M.S."/>
            <person name="Haque T."/>
            <person name="Lashkar M.Z.H."/>
            <person name="Akhand A.I."/>
            <person name="Morshed G."/>
            <person name="Roy S."/>
            <person name="Uddin K.S."/>
            <person name="Rabeya T."/>
            <person name="Hossain A.S."/>
            <person name="Chowdhury A."/>
            <person name="Snigdha A.R."/>
            <person name="Mortoza M.S."/>
            <person name="Matin S.A."/>
            <person name="Hoque S.M.E."/>
            <person name="Islam M.K."/>
            <person name="Roy D.K."/>
            <person name="Haider R."/>
            <person name="Moosa M.M."/>
            <person name="Elias S.M."/>
            <person name="Hasan A.M."/>
            <person name="Jahan S."/>
            <person name="Shafiuddin M."/>
            <person name="Mahmood N."/>
            <person name="Shommy N.S."/>
        </authorList>
    </citation>
    <scope>NUCLEOTIDE SEQUENCE [LARGE SCALE GENOMIC DNA]</scope>
    <source>
        <strain evidence="2">cv. O-4</strain>
    </source>
</reference>
<protein>
    <submittedName>
        <fullName evidence="1">Uncharacterized protein</fullName>
    </submittedName>
</protein>
<name>A0A1R3IUC4_9ROSI</name>
<accession>A0A1R3IUC4</accession>
<evidence type="ECO:0000313" key="1">
    <source>
        <dbReference type="EMBL" id="OMO86176.1"/>
    </source>
</evidence>
<dbReference type="AlphaFoldDB" id="A0A1R3IUC4"/>